<accession>A0A2M8R5F1</accession>
<dbReference type="CDD" id="cd06343">
    <property type="entry name" value="PBP1_ABC_ligand_binding-like"/>
    <property type="match status" value="1"/>
</dbReference>
<evidence type="ECO:0000259" key="3">
    <source>
        <dbReference type="Pfam" id="PF13458"/>
    </source>
</evidence>
<proteinExistence type="inferred from homology"/>
<dbReference type="Proteomes" id="UP000231194">
    <property type="component" value="Unassembled WGS sequence"/>
</dbReference>
<comment type="caution">
    <text evidence="4">The sequence shown here is derived from an EMBL/GenBank/DDBJ whole genome shotgun (WGS) entry which is preliminary data.</text>
</comment>
<feature type="domain" description="Leucine-binding protein" evidence="3">
    <location>
        <begin position="50"/>
        <end position="402"/>
    </location>
</feature>
<evidence type="ECO:0000256" key="2">
    <source>
        <dbReference type="ARBA" id="ARBA00022729"/>
    </source>
</evidence>
<dbReference type="PANTHER" id="PTHR47235">
    <property type="entry name" value="BLR6548 PROTEIN"/>
    <property type="match status" value="1"/>
</dbReference>
<dbReference type="OrthoDB" id="9770729at2"/>
<name>A0A2M8R5F1_9BRAD</name>
<sequence>MRTEPTSLGANDKVSSMRVTGRLLFVLIVAWALLGAMSLQHAEQPATDKEIRIGNVMPYSGPLSEFGAIGQAEAAYFDMINTRGGINGRKIRFITRDDNSDPGRALELTRDLVESEDVHLMFGSFGTPGNLATRRYLNQKNIPQLFVASGDEELSQPGAFPWTMGWQPSFRSEGRIYANYIQAYYPRKKIVVLWQNDQFGRMLYKGIQEGLGDLNRHVLVDIAFDIADEHLDGHVSILKRAGADIFVFLGVPSTASKVIKLAASLNWHPVFIVNDASASIANAMAPAGLENSSGVISAAFLKDPSDPAWKDDSTMKDWFAFMDKYHQVESTNNSAALFGYAAAEALTQVLKQCGDDFSRDNIMRQAASLRDHHPSVALPSIRMNTSPSNYLPIRQMRLVQFDGRSWQPFGEVIETAFTEGAAR</sequence>
<keyword evidence="2" id="KW-0732">Signal</keyword>
<dbReference type="EMBL" id="PGVG01000020">
    <property type="protein sequence ID" value="PJG53045.1"/>
    <property type="molecule type" value="Genomic_DNA"/>
</dbReference>
<reference evidence="4 5" key="1">
    <citation type="submission" date="2017-11" db="EMBL/GenBank/DDBJ databases">
        <title>Bradyrhizobium forestalis sp. nov., an efficient nitrogen-fixing bacterium isolated from nodules of forest legume species in the Amazon.</title>
        <authorList>
            <person name="Costa E.M."/>
            <person name="Guimaraes A."/>
            <person name="Carvalho T.S."/>
            <person name="Rodrigues T.L."/>
            <person name="Ribeiro P.R.A."/>
            <person name="Lebbe L."/>
            <person name="Willems A."/>
            <person name="Moreira F.M.S."/>
        </authorList>
    </citation>
    <scope>NUCLEOTIDE SEQUENCE [LARGE SCALE GENOMIC DNA]</scope>
    <source>
        <strain evidence="4 5">INPA54B</strain>
    </source>
</reference>
<dbReference type="SUPFAM" id="SSF53822">
    <property type="entry name" value="Periplasmic binding protein-like I"/>
    <property type="match status" value="1"/>
</dbReference>
<evidence type="ECO:0000313" key="4">
    <source>
        <dbReference type="EMBL" id="PJG53045.1"/>
    </source>
</evidence>
<organism evidence="4 5">
    <name type="scientific">Bradyrhizobium forestalis</name>
    <dbReference type="NCBI Taxonomy" id="1419263"/>
    <lineage>
        <taxon>Bacteria</taxon>
        <taxon>Pseudomonadati</taxon>
        <taxon>Pseudomonadota</taxon>
        <taxon>Alphaproteobacteria</taxon>
        <taxon>Hyphomicrobiales</taxon>
        <taxon>Nitrobacteraceae</taxon>
        <taxon>Bradyrhizobium</taxon>
    </lineage>
</organism>
<protein>
    <submittedName>
        <fullName evidence="4">Branched-chain amino acid ABC transporter substrate-binding protein</fullName>
    </submittedName>
</protein>
<dbReference type="Gene3D" id="3.40.50.2300">
    <property type="match status" value="2"/>
</dbReference>
<gene>
    <name evidence="4" type="ORF">CVM73_23200</name>
</gene>
<dbReference type="InterPro" id="IPR028081">
    <property type="entry name" value="Leu-bd"/>
</dbReference>
<evidence type="ECO:0000313" key="5">
    <source>
        <dbReference type="Proteomes" id="UP000231194"/>
    </source>
</evidence>
<dbReference type="PANTHER" id="PTHR47235:SF1">
    <property type="entry name" value="BLR6548 PROTEIN"/>
    <property type="match status" value="1"/>
</dbReference>
<keyword evidence="5" id="KW-1185">Reference proteome</keyword>
<dbReference type="AlphaFoldDB" id="A0A2M8R5F1"/>
<evidence type="ECO:0000256" key="1">
    <source>
        <dbReference type="ARBA" id="ARBA00010062"/>
    </source>
</evidence>
<comment type="similarity">
    <text evidence="1">Belongs to the leucine-binding protein family.</text>
</comment>
<dbReference type="InterPro" id="IPR028082">
    <property type="entry name" value="Peripla_BP_I"/>
</dbReference>
<dbReference type="Pfam" id="PF13458">
    <property type="entry name" value="Peripla_BP_6"/>
    <property type="match status" value="1"/>
</dbReference>